<proteinExistence type="inferred from homology"/>
<evidence type="ECO:0000313" key="4">
    <source>
        <dbReference type="Proteomes" id="UP000295680"/>
    </source>
</evidence>
<comment type="similarity">
    <text evidence="1">Belongs to the AHA1 family.</text>
</comment>
<keyword evidence="4" id="KW-1185">Reference proteome</keyword>
<reference evidence="3 4" key="1">
    <citation type="submission" date="2019-03" db="EMBL/GenBank/DDBJ databases">
        <title>Genomic Encyclopedia of Type Strains, Phase IV (KMG-IV): sequencing the most valuable type-strain genomes for metagenomic binning, comparative biology and taxonomic classification.</title>
        <authorList>
            <person name="Goeker M."/>
        </authorList>
    </citation>
    <scope>NUCLEOTIDE SEQUENCE [LARGE SCALE GENOMIC DNA]</scope>
    <source>
        <strain evidence="3 4">DSM 45934</strain>
    </source>
</reference>
<dbReference type="InterPro" id="IPR013538">
    <property type="entry name" value="ASHA1/2-like_C"/>
</dbReference>
<gene>
    <name evidence="3" type="ORF">EV192_105365</name>
</gene>
<dbReference type="InterPro" id="IPR023393">
    <property type="entry name" value="START-like_dom_sf"/>
</dbReference>
<dbReference type="Gene3D" id="3.30.530.20">
    <property type="match status" value="1"/>
</dbReference>
<evidence type="ECO:0000256" key="1">
    <source>
        <dbReference type="ARBA" id="ARBA00006817"/>
    </source>
</evidence>
<protein>
    <submittedName>
        <fullName evidence="3">Uncharacterized protein YndB with AHSA1/START domain</fullName>
    </submittedName>
</protein>
<dbReference type="RefSeq" id="WP_132118959.1">
    <property type="nucleotide sequence ID" value="NZ_SLWS01000005.1"/>
</dbReference>
<evidence type="ECO:0000313" key="3">
    <source>
        <dbReference type="EMBL" id="TCO58300.1"/>
    </source>
</evidence>
<dbReference type="AlphaFoldDB" id="A0A4V2S759"/>
<dbReference type="SUPFAM" id="SSF55961">
    <property type="entry name" value="Bet v1-like"/>
    <property type="match status" value="1"/>
</dbReference>
<evidence type="ECO:0000259" key="2">
    <source>
        <dbReference type="Pfam" id="PF08327"/>
    </source>
</evidence>
<dbReference type="EMBL" id="SLWS01000005">
    <property type="protein sequence ID" value="TCO58300.1"/>
    <property type="molecule type" value="Genomic_DNA"/>
</dbReference>
<dbReference type="OrthoDB" id="9815653at2"/>
<comment type="caution">
    <text evidence="3">The sequence shown here is derived from an EMBL/GenBank/DDBJ whole genome shotgun (WGS) entry which is preliminary data.</text>
</comment>
<organism evidence="3 4">
    <name type="scientific">Actinocrispum wychmicini</name>
    <dbReference type="NCBI Taxonomy" id="1213861"/>
    <lineage>
        <taxon>Bacteria</taxon>
        <taxon>Bacillati</taxon>
        <taxon>Actinomycetota</taxon>
        <taxon>Actinomycetes</taxon>
        <taxon>Pseudonocardiales</taxon>
        <taxon>Pseudonocardiaceae</taxon>
        <taxon>Actinocrispum</taxon>
    </lineage>
</organism>
<name>A0A4V2S759_9PSEU</name>
<accession>A0A4V2S759</accession>
<dbReference type="Pfam" id="PF08327">
    <property type="entry name" value="AHSA1"/>
    <property type="match status" value="1"/>
</dbReference>
<feature type="domain" description="Activator of Hsp90 ATPase homologue 1/2-like C-terminal" evidence="2">
    <location>
        <begin position="28"/>
        <end position="155"/>
    </location>
</feature>
<dbReference type="Proteomes" id="UP000295680">
    <property type="component" value="Unassembled WGS sequence"/>
</dbReference>
<sequence length="167" mass="18108">MTIDTADSAPPHIPTTGSAQTYHVFIRATAQDVWDGITQPEYSAGYLFGALVDTTAEIGSPFLYHAPDRSQLWGEDTVLDAEPPHRLVITYRALYDPELAAEPPSRVTWLIEPGEDGVTLVTVHHDQLDAAPKTAARVAATGWMRVLSGLKTVLETGHSMNADTLEA</sequence>